<evidence type="ECO:0000313" key="3">
    <source>
        <dbReference type="EMBL" id="TWI43379.1"/>
    </source>
</evidence>
<protein>
    <recommendedName>
        <fullName evidence="2">Toxin VasX N-terminal region domain-containing protein</fullName>
    </recommendedName>
</protein>
<name>A0A562PG35_9BURK</name>
<evidence type="ECO:0000259" key="2">
    <source>
        <dbReference type="Pfam" id="PF20249"/>
    </source>
</evidence>
<dbReference type="NCBIfam" id="NF041559">
    <property type="entry name" value="BTH_I2691_fam"/>
    <property type="match status" value="1"/>
</dbReference>
<sequence length="974" mass="106918">MPCTNPQNPDCPNCNKSGLAILPVRYAVVPQNLNATLPAPLGNKVTDVKLAHHKYALRTLRQGYIYVFHEKHPRGSHIKWEVYSVSAAGTVWKQLSPEAMKPVVEEPACARNGHNIPASVITIESPEKCKRVWIAFSEHPWSKETFADFAKDAKLRDRRMQTFLPATWIAAGGYRHGLPATRANIEQVVEYKPDFNAEALNGTVVPKVSEENGTHKQRPLETTTTRYQAISRKGQSEPLAKTMQQISQDPKGKDHTPIMIALWDSVGIAHELNGFYNEAAGWVEKYNAERDLQVSAMMALEGLKNALSKKAADDTDEFQKRAIENSSYQGDTARRRANAAKLPPQQRAHELEICDIIDDWKRRKVPATLYMTQLNHANLLSEPGRSIEIDRVKQEANDMLARRDKAAVQNIENARENSWERYEDQLAGGPGGKKLYQDFKDKYDKFLGAATKLMNERATDVVAWLESRYLVNALTEFHGASSDDGIAYDTHVGMAIFGIQASEAGQKKLDDWIKELKTAEHNLLWRAVALNQTEAMAELDGYLTEAGKHAAQKTPAGSLDVLTTISKSLKAVVDTYKKVASFNSSNTDAASDKGSKAFGIKLNPINARGIDLVVMTAGDRIFGQFRIYGLADYASEKMIQHLFSIRALLTPGDSLKLLEAQVANGAAVRAQTLQMIRSAQGGSLSAATELKTKQAEALRKTWKEFNDTNAKAANSMRDARLALLIMLIEGVNFSKLLNDCLTKNDKKSWFSLAASGMTVTSALYDMASVPAKALAKGGGDSWSYQRLKLIGGTLSTLAAGLTAYIDVNEAEKKGAQGQRFVSMLYLAKAFIGGGGAALTFATTFTYSAPVIGRLLKAPAISSAARVAGGRAAAIIAARILFMSVGAWVTVLTFGLQVLIWIFSKDELQIWCARCPFGVDRNTEGHFKSAKEQTKAFEDVLIGMGMAPEKAAKGPTSEELAAQPRPSVEEMMMYD</sequence>
<evidence type="ECO:0000256" key="1">
    <source>
        <dbReference type="SAM" id="Phobius"/>
    </source>
</evidence>
<dbReference type="InterPro" id="IPR046864">
    <property type="entry name" value="VasX_N"/>
</dbReference>
<keyword evidence="1" id="KW-0812">Transmembrane</keyword>
<organism evidence="3 4">
    <name type="scientific">Pseudoduganella flava</name>
    <dbReference type="NCBI Taxonomy" id="871742"/>
    <lineage>
        <taxon>Bacteria</taxon>
        <taxon>Pseudomonadati</taxon>
        <taxon>Pseudomonadota</taxon>
        <taxon>Betaproteobacteria</taxon>
        <taxon>Burkholderiales</taxon>
        <taxon>Oxalobacteraceae</taxon>
        <taxon>Telluria group</taxon>
        <taxon>Pseudoduganella</taxon>
    </lineage>
</organism>
<evidence type="ECO:0000313" key="4">
    <source>
        <dbReference type="Proteomes" id="UP000315112"/>
    </source>
</evidence>
<feature type="transmembrane region" description="Helical" evidence="1">
    <location>
        <begin position="879"/>
        <end position="902"/>
    </location>
</feature>
<comment type="caution">
    <text evidence="3">The sequence shown here is derived from an EMBL/GenBank/DDBJ whole genome shotgun (WGS) entry which is preliminary data.</text>
</comment>
<reference evidence="3 4" key="1">
    <citation type="journal article" date="2015" name="Stand. Genomic Sci.">
        <title>Genomic Encyclopedia of Bacterial and Archaeal Type Strains, Phase III: the genomes of soil and plant-associated and newly described type strains.</title>
        <authorList>
            <person name="Whitman W.B."/>
            <person name="Woyke T."/>
            <person name="Klenk H.P."/>
            <person name="Zhou Y."/>
            <person name="Lilburn T.G."/>
            <person name="Beck B.J."/>
            <person name="De Vos P."/>
            <person name="Vandamme P."/>
            <person name="Eisen J.A."/>
            <person name="Garrity G."/>
            <person name="Hugenholtz P."/>
            <person name="Kyrpides N.C."/>
        </authorList>
    </citation>
    <scope>NUCLEOTIDE SEQUENCE [LARGE SCALE GENOMIC DNA]</scope>
    <source>
        <strain evidence="3 4">CGMCC 1.10685</strain>
    </source>
</reference>
<dbReference type="CDD" id="cd20707">
    <property type="entry name" value="MIX_III"/>
    <property type="match status" value="1"/>
</dbReference>
<dbReference type="RefSeq" id="WP_307724874.1">
    <property type="nucleotide sequence ID" value="NZ_VLKW01000012.1"/>
</dbReference>
<keyword evidence="1" id="KW-1133">Transmembrane helix</keyword>
<dbReference type="InterPro" id="IPR048126">
    <property type="entry name" value="Toxin_VasX"/>
</dbReference>
<feature type="domain" description="Toxin VasX N-terminal region" evidence="2">
    <location>
        <begin position="11"/>
        <end position="168"/>
    </location>
</feature>
<keyword evidence="1" id="KW-0472">Membrane</keyword>
<gene>
    <name evidence="3" type="ORF">IP92_04943</name>
</gene>
<proteinExistence type="predicted"/>
<accession>A0A562PG35</accession>
<dbReference type="Proteomes" id="UP000315112">
    <property type="component" value="Unassembled WGS sequence"/>
</dbReference>
<feature type="transmembrane region" description="Helical" evidence="1">
    <location>
        <begin position="825"/>
        <end position="846"/>
    </location>
</feature>
<dbReference type="AlphaFoldDB" id="A0A562PG35"/>
<dbReference type="EMBL" id="VLKW01000012">
    <property type="protein sequence ID" value="TWI43379.1"/>
    <property type="molecule type" value="Genomic_DNA"/>
</dbReference>
<dbReference type="Pfam" id="PF20249">
    <property type="entry name" value="VasX_N"/>
    <property type="match status" value="1"/>
</dbReference>